<keyword evidence="13" id="KW-1185">Reference proteome</keyword>
<evidence type="ECO:0000256" key="2">
    <source>
        <dbReference type="ARBA" id="ARBA00022617"/>
    </source>
</evidence>
<sequence length="185" mass="19577">MTELQAPPSGGTPSGASGPEGSRDGNWLAPTPPGRGAARPRVRRRASWRLWAVAVVLAGAAGFLLYKGIGTSLDYYVTVRQALADKTKLAGRTFRLKGIVQPGTVHHQGDIVDFTVAEGRDRIAVENIGEPPQLFQVGIPVIVQGTFVGSTFVSHEVIVDHTGNYLPSRDGPLPKGTSATGVTQR</sequence>
<feature type="region of interest" description="Disordered" evidence="10">
    <location>
        <begin position="1"/>
        <end position="41"/>
    </location>
</feature>
<reference evidence="12 13" key="1">
    <citation type="submission" date="2024-09" db="EMBL/GenBank/DDBJ databases">
        <authorList>
            <person name="Sun Q."/>
            <person name="Mori K."/>
        </authorList>
    </citation>
    <scope>NUCLEOTIDE SEQUENCE [LARGE SCALE GENOMIC DNA]</scope>
    <source>
        <strain evidence="12 13">JCM 15389</strain>
    </source>
</reference>
<keyword evidence="4" id="KW-0479">Metal-binding</keyword>
<keyword evidence="3 11" id="KW-0812">Transmembrane</keyword>
<keyword evidence="9 11" id="KW-0472">Membrane</keyword>
<evidence type="ECO:0000313" key="13">
    <source>
        <dbReference type="Proteomes" id="UP001589788"/>
    </source>
</evidence>
<evidence type="ECO:0000256" key="9">
    <source>
        <dbReference type="ARBA" id="ARBA00023136"/>
    </source>
</evidence>
<evidence type="ECO:0000256" key="6">
    <source>
        <dbReference type="ARBA" id="ARBA00022968"/>
    </source>
</evidence>
<comment type="caution">
    <text evidence="12">The sequence shown here is derived from an EMBL/GenBank/DDBJ whole genome shotgun (WGS) entry which is preliminary data.</text>
</comment>
<evidence type="ECO:0000256" key="5">
    <source>
        <dbReference type="ARBA" id="ARBA00022748"/>
    </source>
</evidence>
<comment type="subcellular location">
    <subcellularLocation>
        <location evidence="1">Membrane</location>
    </subcellularLocation>
</comment>
<feature type="compositionally biased region" description="Low complexity" evidence="10">
    <location>
        <begin position="7"/>
        <end position="20"/>
    </location>
</feature>
<evidence type="ECO:0000256" key="1">
    <source>
        <dbReference type="ARBA" id="ARBA00004370"/>
    </source>
</evidence>
<dbReference type="RefSeq" id="WP_377789462.1">
    <property type="nucleotide sequence ID" value="NZ_JBHLYQ010000067.1"/>
</dbReference>
<gene>
    <name evidence="12" type="ORF">ACFFRE_07800</name>
</gene>
<evidence type="ECO:0000256" key="3">
    <source>
        <dbReference type="ARBA" id="ARBA00022692"/>
    </source>
</evidence>
<dbReference type="Pfam" id="PF03100">
    <property type="entry name" value="CcmE"/>
    <property type="match status" value="1"/>
</dbReference>
<dbReference type="Gene3D" id="2.40.50.140">
    <property type="entry name" value="Nucleic acid-binding proteins"/>
    <property type="match status" value="1"/>
</dbReference>
<evidence type="ECO:0000256" key="11">
    <source>
        <dbReference type="SAM" id="Phobius"/>
    </source>
</evidence>
<evidence type="ECO:0000313" key="12">
    <source>
        <dbReference type="EMBL" id="MFC0082050.1"/>
    </source>
</evidence>
<dbReference type="InterPro" id="IPR004329">
    <property type="entry name" value="CcmE"/>
</dbReference>
<keyword evidence="5" id="KW-0201">Cytochrome c-type biogenesis</keyword>
<keyword evidence="7 11" id="KW-1133">Transmembrane helix</keyword>
<dbReference type="PANTHER" id="PTHR34128:SF2">
    <property type="entry name" value="CYTOCHROME C-TYPE BIOGENESIS PROTEIN CCME HOMOLOG, MITOCHONDRIAL"/>
    <property type="match status" value="1"/>
</dbReference>
<dbReference type="EMBL" id="JBHLYQ010000067">
    <property type="protein sequence ID" value="MFC0082050.1"/>
    <property type="molecule type" value="Genomic_DNA"/>
</dbReference>
<dbReference type="InterPro" id="IPR012340">
    <property type="entry name" value="NA-bd_OB-fold"/>
</dbReference>
<feature type="region of interest" description="Disordered" evidence="10">
    <location>
        <begin position="164"/>
        <end position="185"/>
    </location>
</feature>
<evidence type="ECO:0000256" key="10">
    <source>
        <dbReference type="SAM" id="MobiDB-lite"/>
    </source>
</evidence>
<dbReference type="InterPro" id="IPR036127">
    <property type="entry name" value="CcmE-like_sf"/>
</dbReference>
<evidence type="ECO:0000256" key="7">
    <source>
        <dbReference type="ARBA" id="ARBA00022989"/>
    </source>
</evidence>
<dbReference type="SUPFAM" id="SSF82093">
    <property type="entry name" value="Heme chaperone CcmE"/>
    <property type="match status" value="1"/>
</dbReference>
<name>A0ABV6C2X9_9ACTN</name>
<keyword evidence="2" id="KW-0349">Heme</keyword>
<feature type="transmembrane region" description="Helical" evidence="11">
    <location>
        <begin position="48"/>
        <end position="66"/>
    </location>
</feature>
<proteinExistence type="predicted"/>
<protein>
    <submittedName>
        <fullName evidence="12">Cytochrome c maturation protein CcmE</fullName>
    </submittedName>
</protein>
<dbReference type="Proteomes" id="UP001589788">
    <property type="component" value="Unassembled WGS sequence"/>
</dbReference>
<evidence type="ECO:0000256" key="4">
    <source>
        <dbReference type="ARBA" id="ARBA00022723"/>
    </source>
</evidence>
<accession>A0ABV6C2X9</accession>
<keyword evidence="6" id="KW-0735">Signal-anchor</keyword>
<dbReference type="PANTHER" id="PTHR34128">
    <property type="entry name" value="CYTOCHROME C-TYPE BIOGENESIS PROTEIN CCME HOMOLOG, MITOCHONDRIAL"/>
    <property type="match status" value="1"/>
</dbReference>
<organism evidence="12 13">
    <name type="scientific">Aciditerrimonas ferrireducens</name>
    <dbReference type="NCBI Taxonomy" id="667306"/>
    <lineage>
        <taxon>Bacteria</taxon>
        <taxon>Bacillati</taxon>
        <taxon>Actinomycetota</taxon>
        <taxon>Acidimicrobiia</taxon>
        <taxon>Acidimicrobiales</taxon>
        <taxon>Acidimicrobiaceae</taxon>
        <taxon>Aciditerrimonas</taxon>
    </lineage>
</organism>
<evidence type="ECO:0000256" key="8">
    <source>
        <dbReference type="ARBA" id="ARBA00023004"/>
    </source>
</evidence>
<keyword evidence="8" id="KW-0408">Iron</keyword>